<reference evidence="1" key="1">
    <citation type="journal article" date="2015" name="Nature">
        <title>Complex archaea that bridge the gap between prokaryotes and eukaryotes.</title>
        <authorList>
            <person name="Spang A."/>
            <person name="Saw J.H."/>
            <person name="Jorgensen S.L."/>
            <person name="Zaremba-Niedzwiedzka K."/>
            <person name="Martijn J."/>
            <person name="Lind A.E."/>
            <person name="van Eijk R."/>
            <person name="Schleper C."/>
            <person name="Guy L."/>
            <person name="Ettema T.J."/>
        </authorList>
    </citation>
    <scope>NUCLEOTIDE SEQUENCE</scope>
</reference>
<protein>
    <submittedName>
        <fullName evidence="1">Uncharacterized protein</fullName>
    </submittedName>
</protein>
<accession>A0A0F8YJI0</accession>
<name>A0A0F8YJI0_9ZZZZ</name>
<gene>
    <name evidence="1" type="ORF">LCGC14_2812280</name>
</gene>
<proteinExistence type="predicted"/>
<comment type="caution">
    <text evidence="1">The sequence shown here is derived from an EMBL/GenBank/DDBJ whole genome shotgun (WGS) entry which is preliminary data.</text>
</comment>
<dbReference type="InterPro" id="IPR035198">
    <property type="entry name" value="SU10_MCP"/>
</dbReference>
<feature type="non-terminal residue" evidence="1">
    <location>
        <position position="1"/>
    </location>
</feature>
<dbReference type="Pfam" id="PF17236">
    <property type="entry name" value="SU10_MCP"/>
    <property type="match status" value="1"/>
</dbReference>
<evidence type="ECO:0000313" key="1">
    <source>
        <dbReference type="EMBL" id="KKK81553.1"/>
    </source>
</evidence>
<dbReference type="EMBL" id="LAZR01053071">
    <property type="protein sequence ID" value="KKK81553.1"/>
    <property type="molecule type" value="Genomic_DNA"/>
</dbReference>
<sequence length="205" mass="22883">EAIRAMRGGGEKDRLAAQAVEYFKSLREAALFLGVPGRLTVSSLDTYTTAGLNWLAGQYNNYSLGGYTTWGGIARASSAIFKYGTSKTRYAFTSDEIIYKITELPEVSTKVRRVEGDERLGFNIQEVWGPFGSLRLVRHPLLDESGLDTRMIIVDIKDLRRRVFSAQEVRSGIQDNGAFREEWSLAVNEGLEHVYPLAAGIIHDM</sequence>
<dbReference type="AlphaFoldDB" id="A0A0F8YJI0"/>
<organism evidence="1">
    <name type="scientific">marine sediment metagenome</name>
    <dbReference type="NCBI Taxonomy" id="412755"/>
    <lineage>
        <taxon>unclassified sequences</taxon>
        <taxon>metagenomes</taxon>
        <taxon>ecological metagenomes</taxon>
    </lineage>
</organism>